<dbReference type="AlphaFoldDB" id="A0A2N3MYK0"/>
<dbReference type="STRING" id="41688.A0A2N3MYK0"/>
<gene>
    <name evidence="8" type="ORF">jhhlp_008628</name>
</gene>
<evidence type="ECO:0000256" key="4">
    <source>
        <dbReference type="RuleBase" id="RU000394"/>
    </source>
</evidence>
<dbReference type="PROSITE" id="PS00411">
    <property type="entry name" value="KINESIN_MOTOR_1"/>
    <property type="match status" value="1"/>
</dbReference>
<keyword evidence="2 3" id="KW-0067">ATP-binding</keyword>
<organism evidence="8 9">
    <name type="scientific">Lomentospora prolificans</name>
    <dbReference type="NCBI Taxonomy" id="41688"/>
    <lineage>
        <taxon>Eukaryota</taxon>
        <taxon>Fungi</taxon>
        <taxon>Dikarya</taxon>
        <taxon>Ascomycota</taxon>
        <taxon>Pezizomycotina</taxon>
        <taxon>Sordariomycetes</taxon>
        <taxon>Hypocreomycetidae</taxon>
        <taxon>Microascales</taxon>
        <taxon>Microascaceae</taxon>
        <taxon>Lomentospora</taxon>
    </lineage>
</organism>
<dbReference type="FunCoup" id="A0A2N3MYK0">
    <property type="interactions" value="86"/>
</dbReference>
<sequence length="663" mass="74760">MSGDVHLPSPTGRLAGDPPAQCAFDKPKGLLFSFRMWSIHRLRFQHSIEAIRQTLVDISIDERLMPPAGQEVRMIRSSASTPSLRSRDGTVPMHARVDGGGNVKVVVRVRAFLPREISRGAQCLIKMNPITQATTLLAPPDDDSTPAKMKSRKVIEDKTFTFDNSFWSHDNKQQEYANQEDVYNCLGEEFLDHNFEGYHTCIFAYGQTGSGKSYTMMGTPDQPGLIPRTCEDLFERIEQACEETPNISYNVRVSYFEVYNEHVRDLLVPVVPNQPPYYLKIRESPTEGPYVKDLTEVPVRSLNEILRYMKMGDSSRTTASTKMNDTSSRSHAVFTIMLKQIHHDMETDETTERSSRIRLVDLAGSERAKSTEATGARLREGSNINKSLTTLGRVIAALADPKHRNGKRRDVVPYRDSILTWLLKDSLGGNSKTAMIACIAPSDYDETLSTLRYADQAKKIRTRAVVNQDHITTAERDAQIAAMAEEIRTLQLVVSDSRQREKNVKDQEERLEEYQNRVAMMQRMMEEKTLVAEGKIRSLQTENEALRLHLKLALESIKNPIPPVTVTSPDPADEKAAPVEEDTENKENGEVARDGADDDPGEDYEDGYSSGTLHESDDDEDMGEDMQALLKDLDMFRRKIGDDKSRFLVDAVKREPLGLRVNV</sequence>
<dbReference type="Proteomes" id="UP000233524">
    <property type="component" value="Unassembled WGS sequence"/>
</dbReference>
<feature type="region of interest" description="Disordered" evidence="6">
    <location>
        <begin position="560"/>
        <end position="626"/>
    </location>
</feature>
<keyword evidence="1 3" id="KW-0547">Nucleotide-binding</keyword>
<dbReference type="InterPro" id="IPR036961">
    <property type="entry name" value="Kinesin_motor_dom_sf"/>
</dbReference>
<dbReference type="PROSITE" id="PS50067">
    <property type="entry name" value="KINESIN_MOTOR_2"/>
    <property type="match status" value="1"/>
</dbReference>
<feature type="compositionally biased region" description="Acidic residues" evidence="6">
    <location>
        <begin position="596"/>
        <end position="606"/>
    </location>
</feature>
<name>A0A2N3MYK0_9PEZI</name>
<keyword evidence="3 4" id="KW-0505">Motor protein</keyword>
<feature type="compositionally biased region" description="Basic and acidic residues" evidence="6">
    <location>
        <begin position="585"/>
        <end position="595"/>
    </location>
</feature>
<dbReference type="GO" id="GO:0005874">
    <property type="term" value="C:microtubule"/>
    <property type="evidence" value="ECO:0007669"/>
    <property type="project" value="UniProtKB-KW"/>
</dbReference>
<dbReference type="SMART" id="SM00129">
    <property type="entry name" value="KISc"/>
    <property type="match status" value="1"/>
</dbReference>
<feature type="domain" description="Kinesin motor" evidence="7">
    <location>
        <begin position="102"/>
        <end position="460"/>
    </location>
</feature>
<dbReference type="InterPro" id="IPR019821">
    <property type="entry name" value="Kinesin_motor_CS"/>
</dbReference>
<comment type="similarity">
    <text evidence="3 4">Belongs to the TRAFAC class myosin-kinesin ATPase superfamily. Kinesin family.</text>
</comment>
<dbReference type="InterPro" id="IPR027417">
    <property type="entry name" value="P-loop_NTPase"/>
</dbReference>
<keyword evidence="5" id="KW-0175">Coiled coil</keyword>
<dbReference type="PANTHER" id="PTHR47117">
    <property type="entry name" value="STAR-RELATED LIPID TRANSFER PROTEIN 9"/>
    <property type="match status" value="1"/>
</dbReference>
<evidence type="ECO:0000313" key="8">
    <source>
        <dbReference type="EMBL" id="PKS05257.1"/>
    </source>
</evidence>
<evidence type="ECO:0000259" key="7">
    <source>
        <dbReference type="PROSITE" id="PS50067"/>
    </source>
</evidence>
<dbReference type="GO" id="GO:0007018">
    <property type="term" value="P:microtubule-based movement"/>
    <property type="evidence" value="ECO:0007669"/>
    <property type="project" value="InterPro"/>
</dbReference>
<feature type="region of interest" description="Disordered" evidence="6">
    <location>
        <begin position="74"/>
        <end position="93"/>
    </location>
</feature>
<proteinExistence type="inferred from homology"/>
<keyword evidence="4" id="KW-0493">Microtubule</keyword>
<dbReference type="InterPro" id="IPR001752">
    <property type="entry name" value="Kinesin_motor_dom"/>
</dbReference>
<dbReference type="SUPFAM" id="SSF52540">
    <property type="entry name" value="P-loop containing nucleoside triphosphate hydrolases"/>
    <property type="match status" value="1"/>
</dbReference>
<dbReference type="GO" id="GO:0005524">
    <property type="term" value="F:ATP binding"/>
    <property type="evidence" value="ECO:0007669"/>
    <property type="project" value="UniProtKB-UniRule"/>
</dbReference>
<reference evidence="8 9" key="1">
    <citation type="journal article" date="2017" name="G3 (Bethesda)">
        <title>First Draft Genome Sequence of the Pathogenic Fungus Lomentospora prolificans (Formerly Scedosporium prolificans).</title>
        <authorList>
            <person name="Luo R."/>
            <person name="Zimin A."/>
            <person name="Workman R."/>
            <person name="Fan Y."/>
            <person name="Pertea G."/>
            <person name="Grossman N."/>
            <person name="Wear M.P."/>
            <person name="Jia B."/>
            <person name="Miller H."/>
            <person name="Casadevall A."/>
            <person name="Timp W."/>
            <person name="Zhang S.X."/>
            <person name="Salzberg S.L."/>
        </authorList>
    </citation>
    <scope>NUCLEOTIDE SEQUENCE [LARGE SCALE GENOMIC DNA]</scope>
    <source>
        <strain evidence="8 9">JHH-5317</strain>
    </source>
</reference>
<dbReference type="Pfam" id="PF00225">
    <property type="entry name" value="Kinesin"/>
    <property type="match status" value="1"/>
</dbReference>
<evidence type="ECO:0000256" key="6">
    <source>
        <dbReference type="SAM" id="MobiDB-lite"/>
    </source>
</evidence>
<evidence type="ECO:0000256" key="1">
    <source>
        <dbReference type="ARBA" id="ARBA00022741"/>
    </source>
</evidence>
<dbReference type="Gene3D" id="3.40.850.10">
    <property type="entry name" value="Kinesin motor domain"/>
    <property type="match status" value="1"/>
</dbReference>
<dbReference type="FunFam" id="3.40.850.10:FF:000050">
    <property type="entry name" value="Kinesin-like protein"/>
    <property type="match status" value="1"/>
</dbReference>
<evidence type="ECO:0000256" key="3">
    <source>
        <dbReference type="PROSITE-ProRule" id="PRU00283"/>
    </source>
</evidence>
<feature type="region of interest" description="Disordered" evidence="6">
    <location>
        <begin position="1"/>
        <end position="20"/>
    </location>
</feature>
<comment type="caution">
    <text evidence="8">The sequence shown here is derived from an EMBL/GenBank/DDBJ whole genome shotgun (WGS) entry which is preliminary data.</text>
</comment>
<dbReference type="GO" id="GO:0003777">
    <property type="term" value="F:microtubule motor activity"/>
    <property type="evidence" value="ECO:0007669"/>
    <property type="project" value="InterPro"/>
</dbReference>
<evidence type="ECO:0000256" key="2">
    <source>
        <dbReference type="ARBA" id="ARBA00022840"/>
    </source>
</evidence>
<protein>
    <recommendedName>
        <fullName evidence="4">Kinesin-like protein</fullName>
    </recommendedName>
</protein>
<feature type="binding site" evidence="3">
    <location>
        <begin position="206"/>
        <end position="213"/>
    </location>
    <ligand>
        <name>ATP</name>
        <dbReference type="ChEBI" id="CHEBI:30616"/>
    </ligand>
</feature>
<keyword evidence="9" id="KW-1185">Reference proteome</keyword>
<dbReference type="InParanoid" id="A0A2N3MYK0"/>
<dbReference type="PRINTS" id="PR00380">
    <property type="entry name" value="KINESINHEAVY"/>
</dbReference>
<evidence type="ECO:0000313" key="9">
    <source>
        <dbReference type="Proteomes" id="UP000233524"/>
    </source>
</evidence>
<dbReference type="EMBL" id="NLAX01001623">
    <property type="protein sequence ID" value="PKS05257.1"/>
    <property type="molecule type" value="Genomic_DNA"/>
</dbReference>
<dbReference type="OrthoDB" id="3176171at2759"/>
<accession>A0A2N3MYK0</accession>
<feature type="coiled-coil region" evidence="5">
    <location>
        <begin position="497"/>
        <end position="531"/>
    </location>
</feature>
<dbReference type="GO" id="GO:0008017">
    <property type="term" value="F:microtubule binding"/>
    <property type="evidence" value="ECO:0007669"/>
    <property type="project" value="InterPro"/>
</dbReference>
<dbReference type="VEuPathDB" id="FungiDB:jhhlp_008628"/>
<dbReference type="CDD" id="cd01365">
    <property type="entry name" value="KISc_KIF1A_KIF1B"/>
    <property type="match status" value="1"/>
</dbReference>
<evidence type="ECO:0000256" key="5">
    <source>
        <dbReference type="SAM" id="Coils"/>
    </source>
</evidence>